<organism evidence="2 3">
    <name type="scientific">Vibrio sinaloensis DSM 21326</name>
    <dbReference type="NCBI Taxonomy" id="945550"/>
    <lineage>
        <taxon>Bacteria</taxon>
        <taxon>Pseudomonadati</taxon>
        <taxon>Pseudomonadota</taxon>
        <taxon>Gammaproteobacteria</taxon>
        <taxon>Vibrionales</taxon>
        <taxon>Vibrionaceae</taxon>
        <taxon>Vibrio</taxon>
        <taxon>Vibrio oreintalis group</taxon>
    </lineage>
</organism>
<evidence type="ECO:0000313" key="2">
    <source>
        <dbReference type="EMBL" id="EGA72142.1"/>
    </source>
</evidence>
<keyword evidence="1" id="KW-0812">Transmembrane</keyword>
<protein>
    <submittedName>
        <fullName evidence="2">Uncharacterized protein</fullName>
    </submittedName>
</protein>
<proteinExistence type="predicted"/>
<dbReference type="EMBL" id="AEVT01000006">
    <property type="protein sequence ID" value="EGA72142.1"/>
    <property type="molecule type" value="Genomic_DNA"/>
</dbReference>
<dbReference type="InterPro" id="IPR007047">
    <property type="entry name" value="Flp_Fap"/>
</dbReference>
<comment type="caution">
    <text evidence="2">The sequence shown here is derived from an EMBL/GenBank/DDBJ whole genome shotgun (WGS) entry which is preliminary data.</text>
</comment>
<dbReference type="AlphaFoldDB" id="E8M1G2"/>
<dbReference type="Pfam" id="PF04964">
    <property type="entry name" value="Flp_Fap"/>
    <property type="match status" value="1"/>
</dbReference>
<keyword evidence="1" id="KW-0472">Membrane</keyword>
<gene>
    <name evidence="2" type="ORF">VISI1226_05039</name>
</gene>
<sequence length="85" mass="9150">MDRPDINTKHLSPEMLTKLQSQLFSHLHAFFADQRGVTAIEYAIIGVIISAMVLAVFVTDNDLQTAFSGAMSAISSNIAAAQPSN</sequence>
<dbReference type="eggNOG" id="COG3847">
    <property type="taxonomic scope" value="Bacteria"/>
</dbReference>
<evidence type="ECO:0000313" key="3">
    <source>
        <dbReference type="Proteomes" id="UP000006228"/>
    </source>
</evidence>
<name>E8M1G2_PHOS4</name>
<reference evidence="2 3" key="1">
    <citation type="journal article" date="2012" name="Int. J. Syst. Evol. Microbiol.">
        <title>Vibrio caribbeanicus sp. nov., isolated from the marine sponge Scleritoderma cyanea.</title>
        <authorList>
            <person name="Hoffmann M."/>
            <person name="Monday S.R."/>
            <person name="Allard M.W."/>
            <person name="Strain E.A."/>
            <person name="Whittaker P."/>
            <person name="Naum M."/>
            <person name="McCarthy P.J."/>
            <person name="Lopez J.V."/>
            <person name="Fischer M."/>
            <person name="Brown E.W."/>
        </authorList>
    </citation>
    <scope>NUCLEOTIDE SEQUENCE [LARGE SCALE GENOMIC DNA]</scope>
    <source>
        <strain evidence="3">DSMZ 21326</strain>
    </source>
</reference>
<evidence type="ECO:0000256" key="1">
    <source>
        <dbReference type="SAM" id="Phobius"/>
    </source>
</evidence>
<keyword evidence="1" id="KW-1133">Transmembrane helix</keyword>
<dbReference type="Proteomes" id="UP000006228">
    <property type="component" value="Unassembled WGS sequence"/>
</dbReference>
<accession>E8M1G2</accession>
<feature type="transmembrane region" description="Helical" evidence="1">
    <location>
        <begin position="39"/>
        <end position="58"/>
    </location>
</feature>